<accession>A0A7X1EAD3</accession>
<reference evidence="1 2" key="1">
    <citation type="submission" date="2020-07" db="EMBL/GenBank/DDBJ databases">
        <authorList>
            <person name="Feng X."/>
        </authorList>
    </citation>
    <scope>NUCLEOTIDE SEQUENCE [LARGE SCALE GENOMIC DNA]</scope>
    <source>
        <strain evidence="1 2">JCM23202</strain>
    </source>
</reference>
<proteinExistence type="predicted"/>
<gene>
    <name evidence="1" type="ORF">H5P27_11495</name>
</gene>
<name>A0A7X1EAD3_9BACT</name>
<evidence type="ECO:0000313" key="2">
    <source>
        <dbReference type="Proteomes" id="UP000526501"/>
    </source>
</evidence>
<dbReference type="Proteomes" id="UP000526501">
    <property type="component" value="Unassembled WGS sequence"/>
</dbReference>
<comment type="caution">
    <text evidence="1">The sequence shown here is derived from an EMBL/GenBank/DDBJ whole genome shotgun (WGS) entry which is preliminary data.</text>
</comment>
<organism evidence="1 2">
    <name type="scientific">Pelagicoccus albus</name>
    <dbReference type="NCBI Taxonomy" id="415222"/>
    <lineage>
        <taxon>Bacteria</taxon>
        <taxon>Pseudomonadati</taxon>
        <taxon>Verrucomicrobiota</taxon>
        <taxon>Opitutia</taxon>
        <taxon>Puniceicoccales</taxon>
        <taxon>Pelagicoccaceae</taxon>
        <taxon>Pelagicoccus</taxon>
    </lineage>
</organism>
<evidence type="ECO:0000313" key="1">
    <source>
        <dbReference type="EMBL" id="MBC2606667.1"/>
    </source>
</evidence>
<protein>
    <submittedName>
        <fullName evidence="1">Uncharacterized protein</fullName>
    </submittedName>
</protein>
<keyword evidence="2" id="KW-1185">Reference proteome</keyword>
<sequence length="220" mass="23860">MKYPILLSLLPFVFPIYSFAGLANSSLHLRILTIQEGETTFDADQGTALVGSAVEYPELVGEEGDLFAIPVAVDLSDSTITFDFSKLGDGEFAPGDFNGYVISDYQDDLPPILSVSVDEENSTLAVTSEEISVSEEEIRVDVAALSYNSQSLLTLQVALQEDVIMVSKVNEPDSVKFVWSSEWTLQRSDDLAAWEVAASESPFSISSPEAGALFLRLATD</sequence>
<dbReference type="RefSeq" id="WP_185660534.1">
    <property type="nucleotide sequence ID" value="NZ_CAWPOO010000012.1"/>
</dbReference>
<dbReference type="AlphaFoldDB" id="A0A7X1EAD3"/>
<dbReference type="EMBL" id="JACHVC010000012">
    <property type="protein sequence ID" value="MBC2606667.1"/>
    <property type="molecule type" value="Genomic_DNA"/>
</dbReference>